<keyword evidence="4" id="KW-1185">Reference proteome</keyword>
<sequence>MTDDKNELISGRKLVKIELVSVTKMFLISVLSGAIFIVLGLAFNSIILSVGAPLLVMLSYIFFMIRAENDLPISIVGDSFYYLGFILTLVALVSSLVFLSVNDDVNMNNVVGSFGAALITTIVGLVARLVVTSFSVQAQKRRERLENEIEKALNTFSAQLDCLTTQVVASVTKVHAETEVSLKETLEIYNKTQTEVTENYKESMESASDVVHSAMIDLSKRINNIDVSSDLISKPLQNSLKDIIKTLENHQKAYENINSQMILANEQLSIQFNQSGTLVSDHVDKLEGALNGTIQSQAQKYETSLSEISKSILSSLGDIKDLKQDTEQAIQSSLSEYKNQINAVADELTKIIDPVKQSTENLTKQQTDISTGMDKLVKLTCEMNLLIDATKQSSSNVLDTRNELSDLAKAINEAKQNIEEMGIVSKESMNRLSAAANATEESSSQVAKDISTVYQQLALQIKGLKGIS</sequence>
<feature type="transmembrane region" description="Helical" evidence="2">
    <location>
        <begin position="79"/>
        <end position="101"/>
    </location>
</feature>
<organism evidence="3 4">
    <name type="scientific">Photobacterium proteolyticum</name>
    <dbReference type="NCBI Taxonomy" id="1903952"/>
    <lineage>
        <taxon>Bacteria</taxon>
        <taxon>Pseudomonadati</taxon>
        <taxon>Pseudomonadota</taxon>
        <taxon>Gammaproteobacteria</taxon>
        <taxon>Vibrionales</taxon>
        <taxon>Vibrionaceae</taxon>
        <taxon>Photobacterium</taxon>
    </lineage>
</organism>
<feature type="transmembrane region" description="Helical" evidence="2">
    <location>
        <begin position="113"/>
        <end position="136"/>
    </location>
</feature>
<protein>
    <recommendedName>
        <fullName evidence="5">MotA/TolQ/ExbB proton channel domain-containing protein</fullName>
    </recommendedName>
</protein>
<keyword evidence="2" id="KW-0812">Transmembrane</keyword>
<evidence type="ECO:0008006" key="5">
    <source>
        <dbReference type="Google" id="ProtNLM"/>
    </source>
</evidence>
<feature type="transmembrane region" description="Helical" evidence="2">
    <location>
        <begin position="21"/>
        <end position="40"/>
    </location>
</feature>
<evidence type="ECO:0000313" key="4">
    <source>
        <dbReference type="Proteomes" id="UP000186905"/>
    </source>
</evidence>
<evidence type="ECO:0000256" key="2">
    <source>
        <dbReference type="SAM" id="Phobius"/>
    </source>
</evidence>
<dbReference type="STRING" id="1903952.BIT28_15555"/>
<evidence type="ECO:0000256" key="1">
    <source>
        <dbReference type="SAM" id="Coils"/>
    </source>
</evidence>
<keyword evidence="2" id="KW-0472">Membrane</keyword>
<reference evidence="3 4" key="1">
    <citation type="submission" date="2016-09" db="EMBL/GenBank/DDBJ databases">
        <title>Photobacterium proteolyticum sp. nov. a protease producing bacterium isolated from ocean sediments of Laizhou Bay.</title>
        <authorList>
            <person name="Li Y."/>
        </authorList>
    </citation>
    <scope>NUCLEOTIDE SEQUENCE [LARGE SCALE GENOMIC DNA]</scope>
    <source>
        <strain evidence="3 4">13-12</strain>
    </source>
</reference>
<comment type="caution">
    <text evidence="3">The sequence shown here is derived from an EMBL/GenBank/DDBJ whole genome shotgun (WGS) entry which is preliminary data.</text>
</comment>
<dbReference type="RefSeq" id="WP_075767746.1">
    <property type="nucleotide sequence ID" value="NZ_MJIL01000096.1"/>
</dbReference>
<proteinExistence type="predicted"/>
<accession>A0A1Q9G8Z6</accession>
<dbReference type="Proteomes" id="UP000186905">
    <property type="component" value="Unassembled WGS sequence"/>
</dbReference>
<dbReference type="AlphaFoldDB" id="A0A1Q9G8Z6"/>
<keyword evidence="2" id="KW-1133">Transmembrane helix</keyword>
<keyword evidence="1" id="KW-0175">Coiled coil</keyword>
<evidence type="ECO:0000313" key="3">
    <source>
        <dbReference type="EMBL" id="OLQ70826.1"/>
    </source>
</evidence>
<dbReference type="OrthoDB" id="9122612at2"/>
<dbReference type="EMBL" id="MJIL01000096">
    <property type="protein sequence ID" value="OLQ70826.1"/>
    <property type="molecule type" value="Genomic_DNA"/>
</dbReference>
<feature type="coiled-coil region" evidence="1">
    <location>
        <begin position="240"/>
        <end position="267"/>
    </location>
</feature>
<gene>
    <name evidence="3" type="ORF">BIT28_15555</name>
</gene>
<name>A0A1Q9G8Z6_9GAMM</name>
<feature type="transmembrane region" description="Helical" evidence="2">
    <location>
        <begin position="46"/>
        <end position="67"/>
    </location>
</feature>